<sequence length="174" mass="19538">MRTIEQLEAILKALREQLAELQDDRNSGAEVPDWKEALARRELTKYTAELEARREEKAAVDKSKAEADKRHTAQQSAVMEAVEEAYTVLEEATAKAAEAHAEAIKGLPAYRKARAVEVEAYRNLRGLVEQLDEPECDEDGNIVTDRAPFYMHNGNVMQKGDIAPGRYGRALDRI</sequence>
<dbReference type="Proteomes" id="UP001185631">
    <property type="component" value="Unassembled WGS sequence"/>
</dbReference>
<feature type="compositionally biased region" description="Basic and acidic residues" evidence="2">
    <location>
        <begin position="52"/>
        <end position="71"/>
    </location>
</feature>
<dbReference type="RefSeq" id="WP_316987118.1">
    <property type="nucleotide sequence ID" value="NZ_JAVBID010000010.1"/>
</dbReference>
<keyword evidence="4" id="KW-1185">Reference proteome</keyword>
<evidence type="ECO:0000313" key="3">
    <source>
        <dbReference type="EMBL" id="MDV2424535.1"/>
    </source>
</evidence>
<name>A0ABU3W8Y6_9CORY</name>
<gene>
    <name evidence="3" type="ORF">RAE13_08960</name>
</gene>
<organism evidence="3 4">
    <name type="scientific">Corynebacterium curieae</name>
    <dbReference type="NCBI Taxonomy" id="2913500"/>
    <lineage>
        <taxon>Bacteria</taxon>
        <taxon>Bacillati</taxon>
        <taxon>Actinomycetota</taxon>
        <taxon>Actinomycetes</taxon>
        <taxon>Mycobacteriales</taxon>
        <taxon>Corynebacteriaceae</taxon>
        <taxon>Corynebacterium</taxon>
    </lineage>
</organism>
<evidence type="ECO:0000313" key="4">
    <source>
        <dbReference type="Proteomes" id="UP001185631"/>
    </source>
</evidence>
<proteinExistence type="predicted"/>
<feature type="coiled-coil region" evidence="1">
    <location>
        <begin position="4"/>
        <end position="31"/>
    </location>
</feature>
<protein>
    <submittedName>
        <fullName evidence="3">Uncharacterized protein</fullName>
    </submittedName>
</protein>
<feature type="region of interest" description="Disordered" evidence="2">
    <location>
        <begin position="52"/>
        <end position="76"/>
    </location>
</feature>
<evidence type="ECO:0000256" key="2">
    <source>
        <dbReference type="SAM" id="MobiDB-lite"/>
    </source>
</evidence>
<keyword evidence="1" id="KW-0175">Coiled coil</keyword>
<evidence type="ECO:0000256" key="1">
    <source>
        <dbReference type="SAM" id="Coils"/>
    </source>
</evidence>
<dbReference type="EMBL" id="JAVBID010000010">
    <property type="protein sequence ID" value="MDV2424535.1"/>
    <property type="molecule type" value="Genomic_DNA"/>
</dbReference>
<reference evidence="3 4" key="1">
    <citation type="submission" date="2023-08" db="EMBL/GenBank/DDBJ databases">
        <title>Genomic characterization of the C. tuberculostearicum species complex, a ubiquitous member of the human skin microbiome.</title>
        <authorList>
            <person name="Ahmed N."/>
            <person name="Deming C."/>
            <person name="Conlan S."/>
            <person name="Segre J."/>
        </authorList>
    </citation>
    <scope>NUCLEOTIDE SEQUENCE [LARGE SCALE GENOMIC DNA]</scope>
    <source>
        <strain evidence="3 4">CTNIH19</strain>
    </source>
</reference>
<accession>A0ABU3W8Y6</accession>
<comment type="caution">
    <text evidence="3">The sequence shown here is derived from an EMBL/GenBank/DDBJ whole genome shotgun (WGS) entry which is preliminary data.</text>
</comment>